<accession>A0ABD0PLV5</accession>
<reference evidence="3 4" key="1">
    <citation type="submission" date="2024-05" db="EMBL/GenBank/DDBJ databases">
        <title>Genome sequencing and assembly of Indian major carp, Cirrhinus mrigala (Hamilton, 1822).</title>
        <authorList>
            <person name="Mohindra V."/>
            <person name="Chowdhury L.M."/>
            <person name="Lal K."/>
            <person name="Jena J.K."/>
        </authorList>
    </citation>
    <scope>NUCLEOTIDE SEQUENCE [LARGE SCALE GENOMIC DNA]</scope>
    <source>
        <strain evidence="3">CM1030</strain>
        <tissue evidence="3">Blood</tissue>
    </source>
</reference>
<name>A0ABD0PLV5_CIRMR</name>
<dbReference type="PANTHER" id="PTHR11675:SF38">
    <property type="entry name" value="POLYPEPTIDE N-ACETYLGALACTOSAMINYLTRANSFERASE 17"/>
    <property type="match status" value="1"/>
</dbReference>
<sequence length="55" mass="6217">CKKAFYPRDLPQISIIFIFVNEALSVILRSVHSAVNHTPAHLLKEIILVDDNSDD</sequence>
<evidence type="ECO:0000259" key="2">
    <source>
        <dbReference type="Pfam" id="PF00535"/>
    </source>
</evidence>
<dbReference type="Pfam" id="PF00535">
    <property type="entry name" value="Glycos_transf_2"/>
    <property type="match status" value="1"/>
</dbReference>
<dbReference type="InterPro" id="IPR029044">
    <property type="entry name" value="Nucleotide-diphossugar_trans"/>
</dbReference>
<dbReference type="EMBL" id="JAMKFB020000015">
    <property type="protein sequence ID" value="KAL0174258.1"/>
    <property type="molecule type" value="Genomic_DNA"/>
</dbReference>
<feature type="non-terminal residue" evidence="3">
    <location>
        <position position="1"/>
    </location>
</feature>
<organism evidence="3 4">
    <name type="scientific">Cirrhinus mrigala</name>
    <name type="common">Mrigala</name>
    <dbReference type="NCBI Taxonomy" id="683832"/>
    <lineage>
        <taxon>Eukaryota</taxon>
        <taxon>Metazoa</taxon>
        <taxon>Chordata</taxon>
        <taxon>Craniata</taxon>
        <taxon>Vertebrata</taxon>
        <taxon>Euteleostomi</taxon>
        <taxon>Actinopterygii</taxon>
        <taxon>Neopterygii</taxon>
        <taxon>Teleostei</taxon>
        <taxon>Ostariophysi</taxon>
        <taxon>Cypriniformes</taxon>
        <taxon>Cyprinidae</taxon>
        <taxon>Labeoninae</taxon>
        <taxon>Labeonini</taxon>
        <taxon>Cirrhinus</taxon>
    </lineage>
</organism>
<gene>
    <name evidence="3" type="ORF">M9458_030226</name>
</gene>
<keyword evidence="1" id="KW-1015">Disulfide bond</keyword>
<evidence type="ECO:0000256" key="1">
    <source>
        <dbReference type="ARBA" id="ARBA00023157"/>
    </source>
</evidence>
<keyword evidence="4" id="KW-1185">Reference proteome</keyword>
<evidence type="ECO:0000313" key="3">
    <source>
        <dbReference type="EMBL" id="KAL0174258.1"/>
    </source>
</evidence>
<proteinExistence type="predicted"/>
<comment type="caution">
    <text evidence="3">The sequence shown here is derived from an EMBL/GenBank/DDBJ whole genome shotgun (WGS) entry which is preliminary data.</text>
</comment>
<dbReference type="InterPro" id="IPR001173">
    <property type="entry name" value="Glyco_trans_2-like"/>
</dbReference>
<protein>
    <recommendedName>
        <fullName evidence="2">Glycosyltransferase 2-like domain-containing protein</fullName>
    </recommendedName>
</protein>
<feature type="domain" description="Glycosyltransferase 2-like" evidence="2">
    <location>
        <begin position="14"/>
        <end position="55"/>
    </location>
</feature>
<dbReference type="PANTHER" id="PTHR11675">
    <property type="entry name" value="N-ACETYLGALACTOSAMINYLTRANSFERASE"/>
    <property type="match status" value="1"/>
</dbReference>
<dbReference type="AlphaFoldDB" id="A0ABD0PLV5"/>
<evidence type="ECO:0000313" key="4">
    <source>
        <dbReference type="Proteomes" id="UP001529510"/>
    </source>
</evidence>
<dbReference type="SUPFAM" id="SSF53448">
    <property type="entry name" value="Nucleotide-diphospho-sugar transferases"/>
    <property type="match status" value="1"/>
</dbReference>
<feature type="non-terminal residue" evidence="3">
    <location>
        <position position="55"/>
    </location>
</feature>
<dbReference type="Proteomes" id="UP001529510">
    <property type="component" value="Unassembled WGS sequence"/>
</dbReference>
<dbReference type="Gene3D" id="3.90.550.10">
    <property type="entry name" value="Spore Coat Polysaccharide Biosynthesis Protein SpsA, Chain A"/>
    <property type="match status" value="1"/>
</dbReference>